<protein>
    <submittedName>
        <fullName evidence="5">DUF221 domain-containing protein</fullName>
    </submittedName>
</protein>
<dbReference type="InterPro" id="IPR045122">
    <property type="entry name" value="Csc1-like"/>
</dbReference>
<dbReference type="AlphaFoldDB" id="A0A8H5J823"/>
<evidence type="ECO:0000259" key="4">
    <source>
        <dbReference type="Pfam" id="PF14703"/>
    </source>
</evidence>
<dbReference type="Pfam" id="PF14703">
    <property type="entry name" value="PHM7_cyt"/>
    <property type="match status" value="1"/>
</dbReference>
<dbReference type="PANTHER" id="PTHR13018">
    <property type="entry name" value="PROBABLE MEMBRANE PROTEIN DUF221-RELATED"/>
    <property type="match status" value="1"/>
</dbReference>
<feature type="transmembrane region" description="Helical" evidence="2">
    <location>
        <begin position="467"/>
        <end position="488"/>
    </location>
</feature>
<evidence type="ECO:0000256" key="1">
    <source>
        <dbReference type="SAM" id="Coils"/>
    </source>
</evidence>
<dbReference type="InterPro" id="IPR003864">
    <property type="entry name" value="CSC1/OSCA1-like_7TM"/>
</dbReference>
<feature type="domain" description="CSC1/OSCA1-like 7TM region" evidence="3">
    <location>
        <begin position="266"/>
        <end position="463"/>
    </location>
</feature>
<reference evidence="5 6" key="1">
    <citation type="submission" date="2020-05" db="EMBL/GenBank/DDBJ databases">
        <title>Identification and distribution of gene clusters putatively required for synthesis of sphingolipid metabolism inhibitors in phylogenetically diverse species of the filamentous fungus Fusarium.</title>
        <authorList>
            <person name="Kim H.-S."/>
            <person name="Busman M."/>
            <person name="Brown D.W."/>
            <person name="Divon H."/>
            <person name="Uhlig S."/>
            <person name="Proctor R.H."/>
        </authorList>
    </citation>
    <scope>NUCLEOTIDE SEQUENCE [LARGE SCALE GENOMIC DNA]</scope>
    <source>
        <strain evidence="5 6">NRRL 25196</strain>
    </source>
</reference>
<dbReference type="GO" id="GO:0005886">
    <property type="term" value="C:plasma membrane"/>
    <property type="evidence" value="ECO:0007669"/>
    <property type="project" value="TreeGrafter"/>
</dbReference>
<evidence type="ECO:0000256" key="2">
    <source>
        <dbReference type="SAM" id="Phobius"/>
    </source>
</evidence>
<keyword evidence="2" id="KW-0472">Membrane</keyword>
<feature type="transmembrane region" description="Helical" evidence="2">
    <location>
        <begin position="268"/>
        <end position="288"/>
    </location>
</feature>
<dbReference type="EMBL" id="JAAOAO010000317">
    <property type="protein sequence ID" value="KAF5548191.1"/>
    <property type="molecule type" value="Genomic_DNA"/>
</dbReference>
<keyword evidence="2" id="KW-0812">Transmembrane</keyword>
<evidence type="ECO:0000313" key="5">
    <source>
        <dbReference type="EMBL" id="KAF5548191.1"/>
    </source>
</evidence>
<comment type="caution">
    <text evidence="5">The sequence shown here is derived from an EMBL/GenBank/DDBJ whole genome shotgun (WGS) entry which is preliminary data.</text>
</comment>
<gene>
    <name evidence="5" type="ORF">FNAPI_8295</name>
</gene>
<organism evidence="5 6">
    <name type="scientific">Fusarium napiforme</name>
    <dbReference type="NCBI Taxonomy" id="42672"/>
    <lineage>
        <taxon>Eukaryota</taxon>
        <taxon>Fungi</taxon>
        <taxon>Dikarya</taxon>
        <taxon>Ascomycota</taxon>
        <taxon>Pezizomycotina</taxon>
        <taxon>Sordariomycetes</taxon>
        <taxon>Hypocreomycetidae</taxon>
        <taxon>Hypocreales</taxon>
        <taxon>Nectriaceae</taxon>
        <taxon>Fusarium</taxon>
        <taxon>Fusarium fujikuroi species complex</taxon>
    </lineage>
</organism>
<feature type="domain" description="CSC1/OSCA1-like cytosolic" evidence="4">
    <location>
        <begin position="47"/>
        <end position="254"/>
    </location>
</feature>
<proteinExistence type="predicted"/>
<feature type="transmembrane region" description="Helical" evidence="2">
    <location>
        <begin position="308"/>
        <end position="330"/>
    </location>
</feature>
<dbReference type="PANTHER" id="PTHR13018:SF26">
    <property type="entry name" value="DOMAIN PROTEIN, PUTATIVE (AFU_ORTHOLOGUE AFUA_5G10920)-RELATED"/>
    <property type="match status" value="1"/>
</dbReference>
<dbReference type="GO" id="GO:0005227">
    <property type="term" value="F:calcium-activated cation channel activity"/>
    <property type="evidence" value="ECO:0007669"/>
    <property type="project" value="InterPro"/>
</dbReference>
<sequence>MNLKNSDQLYAHVAISWVFTGKFLIIPSQTGLTKSQSLFCYYERRTSRTILITSIPEHCLNEKVFQKLFGHSFVQCWIPRASRRLRKLVKKREKRAQQLQDEEVARINDGIHGRLSRWSSPLNFNWMRQRRSNESDVEKVELFQRTSRKTRHVDIQSGKVQISNREISDLAFEPPNPESGKIRSTRSDLHVLNQQIDKLRQEYEAGQGKHMNAAFIEFDTFANAHAAFQSIPQHQPLQMCRQIMGVKPGEIVWSSLRVKWWERLLREFLVAILIGGCIIVWIMPIALVEVATSAPMVGRVPGVSELPPLAVNAISGLGRALLMWILLEFVPYLMRLCAKLAGVPTLTDIEHFVHKRYIIFQALQIFLGPMIRTRSTTTTRSFLDYRFLHEEVPKASNLYMSYILVRCLSAGATELIRLWQLFLNMVRRKLPGTPRTTYKKFYELDVVHWGSVYPVMTTVGVIGKSGAWPQFSLLVLLAVFTVFVHLSLRKAMNPLIDSFSTLDHDIASKGVHPGEENAASDIDQYGSSSNVATSTESLTDLPPSAFSKSFWNTQKKLKHRMCGCWFRPGAFEDFQHDVSPDHTEDEFMALYGSSCYQPLETWLPKPKLWLPEDGAINNCLKATDIEEPLSISHDGAQVDGKGRVKFDLELVPFRDDLLFYRYLHLIL</sequence>
<dbReference type="InterPro" id="IPR027815">
    <property type="entry name" value="CSC1/OSCA1-like_cyt"/>
</dbReference>
<dbReference type="Pfam" id="PF02714">
    <property type="entry name" value="RSN1_7TM"/>
    <property type="match status" value="1"/>
</dbReference>
<dbReference type="Proteomes" id="UP000574317">
    <property type="component" value="Unassembled WGS sequence"/>
</dbReference>
<name>A0A8H5J823_9HYPO</name>
<feature type="coiled-coil region" evidence="1">
    <location>
        <begin position="182"/>
        <end position="209"/>
    </location>
</feature>
<keyword evidence="2" id="KW-1133">Transmembrane helix</keyword>
<keyword evidence="1" id="KW-0175">Coiled coil</keyword>
<evidence type="ECO:0000259" key="3">
    <source>
        <dbReference type="Pfam" id="PF02714"/>
    </source>
</evidence>
<keyword evidence="6" id="KW-1185">Reference proteome</keyword>
<evidence type="ECO:0000313" key="6">
    <source>
        <dbReference type="Proteomes" id="UP000574317"/>
    </source>
</evidence>
<accession>A0A8H5J823</accession>